<gene>
    <name evidence="1" type="ordered locus">Hsero_3174</name>
</gene>
<name>D8J187_HERSS</name>
<proteinExistence type="predicted"/>
<dbReference type="KEGG" id="hse:Hsero_3174"/>
<dbReference type="AlphaFoldDB" id="D8J187"/>
<protein>
    <submittedName>
        <fullName evidence="1">Uncharacterized protein</fullName>
    </submittedName>
</protein>
<dbReference type="Proteomes" id="UP000000329">
    <property type="component" value="Chromosome"/>
</dbReference>
<organism evidence="1 2">
    <name type="scientific">Herbaspirillum seropedicae (strain SmR1)</name>
    <dbReference type="NCBI Taxonomy" id="757424"/>
    <lineage>
        <taxon>Bacteria</taxon>
        <taxon>Pseudomonadati</taxon>
        <taxon>Pseudomonadota</taxon>
        <taxon>Betaproteobacteria</taxon>
        <taxon>Burkholderiales</taxon>
        <taxon>Oxalobacteraceae</taxon>
        <taxon>Herbaspirillum</taxon>
    </lineage>
</organism>
<keyword evidence="2" id="KW-1185">Reference proteome</keyword>
<reference evidence="1 2" key="1">
    <citation type="submission" date="2010-04" db="EMBL/GenBank/DDBJ databases">
        <title>The genome of Herbaspirillum seropedicae SmR1, an endophytic, nitrogen-fixing, plant-growth promoting beta-Proteobacteria.</title>
        <authorList>
            <person name="Pedrosa F.O."/>
            <person name="Monteiro R.A."/>
            <person name="Wassem R."/>
            <person name="Cruz L.M."/>
            <person name="Ayub R.A."/>
            <person name="Colauto N.B."/>
            <person name="Fernandez M.A."/>
            <person name="Fungaro M.H.P."/>
            <person name="Grisard E.C."/>
            <person name="Hungria M."/>
            <person name="Madeira H.M.F."/>
            <person name="Nodari R.O."/>
            <person name="Osaku C.A."/>
            <person name="Petzl-Erler M.L."/>
            <person name="Terenzi H."/>
            <person name="Vieira L.G.E."/>
            <person name="Almeida M.I.M."/>
            <person name="Alves L.R."/>
            <person name="Arantes O.M.N."/>
            <person name="Balsanelli E."/>
            <person name="Barcellos F.G."/>
            <person name="Baura V.A."/>
            <person name="Binde D.R."/>
            <person name="Campo R.J."/>
            <person name="Chubatsu L.S."/>
            <person name="Chueire L.M.O."/>
            <person name="Ciferri R.R."/>
            <person name="Correa L.C."/>
            <person name="da Conceicao Silva J.L."/>
            <person name="Dabul A.N.G."/>
            <person name="Dambros B.P."/>
            <person name="Faoro H."/>
            <person name="Favetti A."/>
            <person name="Friedermann G."/>
            <person name="Furlaneto M.C."/>
            <person name="Gasques L.S."/>
            <person name="Gimenes C.C.T."/>
            <person name="Gioppo N.M.R."/>
            <person name="Glienke-Blanco C."/>
            <person name="Godoy L.P."/>
            <person name="Guerra M.P."/>
            <person name="Karp S."/>
            <person name="Kava-Cordeiro V."/>
            <person name="Margarido V.P."/>
            <person name="Mathioni S.M."/>
            <person name="Menck-Soares M.A."/>
            <person name="Murace N.K."/>
            <person name="Nicolas M.F."/>
            <person name="Oliveira C.E.C."/>
            <person name="Pagnan N.A.B."/>
            <person name="Pamphile J.A."/>
            <person name="Patussi E.V."/>
            <person name="Pereira L.F.P."/>
            <person name="Pereira-Ferrari L."/>
            <person name="Pinto F.G.S."/>
            <person name="Precoma C."/>
            <person name="Prioli A.J."/>
            <person name="Prioli S.M.A.P."/>
            <person name="Raittz R.T."/>
            <person name="Ramos H.J.O."/>
            <person name="Ribeiro E.M.S.F."/>
            <person name="Rigo L.U."/>
            <person name="Rocha C.L.M.S.C."/>
            <person name="Rocha S.N."/>
            <person name="Santos K."/>
            <person name="Satori D."/>
            <person name="Silva A.G."/>
            <person name="Simao R.C.G."/>
            <person name="Soares M.A.M."/>
            <person name="Souza E.M."/>
            <person name="Steffens M.B.R."/>
            <person name="Steindel M."/>
            <person name="Tadra-Sfeir M.Z."/>
            <person name="Takahashi E.K."/>
            <person name="Torres R.A."/>
            <person name="Valle J.S."/>
            <person name="Vernal J.I."/>
            <person name="Vilas-Boas L.A."/>
            <person name="Watanabe M.A.E."/>
            <person name="Weiss V.A."/>
            <person name="Yates M.A."/>
            <person name="Souza E.M."/>
        </authorList>
    </citation>
    <scope>NUCLEOTIDE SEQUENCE [LARGE SCALE GENOMIC DNA]</scope>
    <source>
        <strain evidence="1 2">SmR1</strain>
    </source>
</reference>
<dbReference type="EMBL" id="CP002039">
    <property type="protein sequence ID" value="ADJ64656.1"/>
    <property type="molecule type" value="Genomic_DNA"/>
</dbReference>
<sequence length="75" mass="8461">MLDVCPTHRTIMHIGCMYRTRIGILVRGYDDVMTCAVLIAISRNFSMSSGGDGMCYGSYAEDDSRRQHQPLLFII</sequence>
<dbReference type="HOGENOM" id="CLU_2666107_0_0_4"/>
<dbReference type="STRING" id="757424.Hsero_3174"/>
<evidence type="ECO:0000313" key="1">
    <source>
        <dbReference type="EMBL" id="ADJ64656.1"/>
    </source>
</evidence>
<accession>D8J187</accession>
<evidence type="ECO:0000313" key="2">
    <source>
        <dbReference type="Proteomes" id="UP000000329"/>
    </source>
</evidence>